<dbReference type="GO" id="GO:0015031">
    <property type="term" value="P:protein transport"/>
    <property type="evidence" value="ECO:0007669"/>
    <property type="project" value="InterPro"/>
</dbReference>
<organism evidence="1 2">
    <name type="scientific">Leuconostoc litchii</name>
    <dbReference type="NCBI Taxonomy" id="1981069"/>
    <lineage>
        <taxon>Bacteria</taxon>
        <taxon>Bacillati</taxon>
        <taxon>Bacillota</taxon>
        <taxon>Bacilli</taxon>
        <taxon>Lactobacillales</taxon>
        <taxon>Lactobacillaceae</taxon>
        <taxon>Leuconostoc</taxon>
    </lineage>
</organism>
<reference evidence="1 2" key="1">
    <citation type="submission" date="2019-01" db="EMBL/GenBank/DDBJ databases">
        <title>Leuconostoc litchii sp. nov., a novel lactic acid bacterium isolated from lychee.</title>
        <authorList>
            <person name="Wang L.-T."/>
        </authorList>
    </citation>
    <scope>NUCLEOTIDE SEQUENCE [LARGE SCALE GENOMIC DNA]</scope>
    <source>
        <strain evidence="1 2">MB7</strain>
    </source>
</reference>
<evidence type="ECO:0000313" key="1">
    <source>
        <dbReference type="EMBL" id="TYC46165.1"/>
    </source>
</evidence>
<dbReference type="EMBL" id="SDGY01000006">
    <property type="protein sequence ID" value="TYC46165.1"/>
    <property type="molecule type" value="Genomic_DNA"/>
</dbReference>
<keyword evidence="2" id="KW-1185">Reference proteome</keyword>
<proteinExistence type="predicted"/>
<dbReference type="Proteomes" id="UP000442244">
    <property type="component" value="Unassembled WGS sequence"/>
</dbReference>
<dbReference type="Pfam" id="PF15432">
    <property type="entry name" value="Sec-ASP3"/>
    <property type="match status" value="1"/>
</dbReference>
<dbReference type="NCBIfam" id="TIGR03711">
    <property type="entry name" value="acc_sec_asp3"/>
    <property type="match status" value="1"/>
</dbReference>
<comment type="caution">
    <text evidence="1">The sequence shown here is derived from an EMBL/GenBank/DDBJ whole genome shotgun (WGS) entry which is preliminary data.</text>
</comment>
<accession>A0A6P2CMJ3</accession>
<gene>
    <name evidence="1" type="primary">asp3</name>
    <name evidence="1" type="ORF">ESZ47_08005</name>
</gene>
<protein>
    <submittedName>
        <fullName evidence="1">Accessory Sec system protein Asp3</fullName>
    </submittedName>
</protein>
<dbReference type="AlphaFoldDB" id="A0A6P2CMJ3"/>
<dbReference type="InterPro" id="IPR022259">
    <property type="entry name" value="Acessory_Sec_prot_Asp3"/>
</dbReference>
<sequence length="298" mass="34686">MTSEIFLENSFIFQVLWDSNNSKTYTYGATINIIENLIHYRNPMMAQAVKIHTWYSETSFSEFRFSPTLPLLKGGHRYALYSKYQAYPENSIFIQVDFYDIYGTKIDSIINQNRTIFFNFPEEATNYQISLVNSSNEKIIFEQLLIFESDTENTTYYFDTNNKLVLPTAYRTNHEHQKVTFNDYRNQLVTLPFNIASQHIIAIGDPFLNFCQIENILENNDYQSLANINQFIHSLDTNIIFVGQHIFDSALAILISSQITGSKIEIKRTFETALKSSKLLSRKSENQLLDMLVQKNSQ</sequence>
<name>A0A6P2CMJ3_9LACO</name>
<dbReference type="OrthoDB" id="2042927at2"/>
<evidence type="ECO:0000313" key="2">
    <source>
        <dbReference type="Proteomes" id="UP000442244"/>
    </source>
</evidence>
<dbReference type="RefSeq" id="WP_148606401.1">
    <property type="nucleotide sequence ID" value="NZ_BSUV01000001.1"/>
</dbReference>